<evidence type="ECO:0000256" key="1">
    <source>
        <dbReference type="ARBA" id="ARBA00002151"/>
    </source>
</evidence>
<feature type="binding site" evidence="17">
    <location>
        <position position="74"/>
    </location>
    <ligand>
        <name>Zn(2+)</name>
        <dbReference type="ChEBI" id="CHEBI:29105"/>
        <note>catalytic</note>
    </ligand>
</feature>
<dbReference type="EC" id="3.5.4.26" evidence="14"/>
<dbReference type="GO" id="GO:0008835">
    <property type="term" value="F:diaminohydroxyphosphoribosylaminopyrimidine deaminase activity"/>
    <property type="evidence" value="ECO:0007669"/>
    <property type="project" value="UniProtKB-EC"/>
</dbReference>
<evidence type="ECO:0000256" key="5">
    <source>
        <dbReference type="ARBA" id="ARBA00007417"/>
    </source>
</evidence>
<dbReference type="InterPro" id="IPR002125">
    <property type="entry name" value="CMP_dCMP_dom"/>
</dbReference>
<evidence type="ECO:0000256" key="3">
    <source>
        <dbReference type="ARBA" id="ARBA00004910"/>
    </source>
</evidence>
<dbReference type="InterPro" id="IPR004794">
    <property type="entry name" value="Eubact_RibD"/>
</dbReference>
<dbReference type="CDD" id="cd01284">
    <property type="entry name" value="Riboflavin_deaminase-reductase"/>
    <property type="match status" value="1"/>
</dbReference>
<comment type="pathway">
    <text evidence="3 14">Cofactor biosynthesis; riboflavin biosynthesis; 5-amino-6-(D-ribitylamino)uracil from GTP: step 3/4.</text>
</comment>
<feature type="binding site" evidence="16">
    <location>
        <position position="153"/>
    </location>
    <ligand>
        <name>NADP(+)</name>
        <dbReference type="ChEBI" id="CHEBI:58349"/>
    </ligand>
</feature>
<comment type="catalytic activity">
    <reaction evidence="12 14">
        <text>5-amino-6-(5-phospho-D-ribitylamino)uracil + NADP(+) = 5-amino-6-(5-phospho-D-ribosylamino)uracil + NADPH + H(+)</text>
        <dbReference type="Rhea" id="RHEA:17845"/>
        <dbReference type="ChEBI" id="CHEBI:15378"/>
        <dbReference type="ChEBI" id="CHEBI:57783"/>
        <dbReference type="ChEBI" id="CHEBI:58349"/>
        <dbReference type="ChEBI" id="CHEBI:58421"/>
        <dbReference type="ChEBI" id="CHEBI:58453"/>
        <dbReference type="EC" id="1.1.1.193"/>
    </reaction>
</comment>
<keyword evidence="8 14" id="KW-0862">Zinc</keyword>
<keyword evidence="14" id="KW-0686">Riboflavin biosynthesis</keyword>
<evidence type="ECO:0000256" key="7">
    <source>
        <dbReference type="ARBA" id="ARBA00022801"/>
    </source>
</evidence>
<dbReference type="InterPro" id="IPR024072">
    <property type="entry name" value="DHFR-like_dom_sf"/>
</dbReference>
<feature type="binding site" evidence="16">
    <location>
        <position position="292"/>
    </location>
    <ligand>
        <name>substrate</name>
    </ligand>
</feature>
<comment type="pathway">
    <text evidence="2 14">Cofactor biosynthesis; riboflavin biosynthesis; 5-amino-6-(D-ribitylamino)uracil from GTP: step 2/4.</text>
</comment>
<dbReference type="GeneID" id="90995815"/>
<gene>
    <name evidence="19" type="ORF">SAMN02745784_03049</name>
</gene>
<comment type="catalytic activity">
    <reaction evidence="13 14">
        <text>2,5-diamino-6-hydroxy-4-(5-phosphoribosylamino)-pyrimidine + H2O + H(+) = 5-amino-6-(5-phospho-D-ribosylamino)uracil + NH4(+)</text>
        <dbReference type="Rhea" id="RHEA:21868"/>
        <dbReference type="ChEBI" id="CHEBI:15377"/>
        <dbReference type="ChEBI" id="CHEBI:15378"/>
        <dbReference type="ChEBI" id="CHEBI:28938"/>
        <dbReference type="ChEBI" id="CHEBI:58453"/>
        <dbReference type="ChEBI" id="CHEBI:58614"/>
        <dbReference type="EC" id="3.5.4.26"/>
    </reaction>
</comment>
<evidence type="ECO:0000256" key="2">
    <source>
        <dbReference type="ARBA" id="ARBA00004882"/>
    </source>
</evidence>
<evidence type="ECO:0000256" key="11">
    <source>
        <dbReference type="ARBA" id="ARBA00023268"/>
    </source>
</evidence>
<feature type="binding site" evidence="17">
    <location>
        <position position="49"/>
    </location>
    <ligand>
        <name>Zn(2+)</name>
        <dbReference type="ChEBI" id="CHEBI:29105"/>
        <note>catalytic</note>
    </ligand>
</feature>
<dbReference type="GO" id="GO:0008703">
    <property type="term" value="F:5-amino-6-(5-phosphoribosylamino)uracil reductase activity"/>
    <property type="evidence" value="ECO:0007669"/>
    <property type="project" value="UniProtKB-EC"/>
</dbReference>
<feature type="binding site" evidence="16">
    <location>
        <position position="199"/>
    </location>
    <ligand>
        <name>NADP(+)</name>
        <dbReference type="ChEBI" id="CHEBI:58349"/>
    </ligand>
</feature>
<evidence type="ECO:0000256" key="15">
    <source>
        <dbReference type="PIRSR" id="PIRSR006769-1"/>
    </source>
</evidence>
<dbReference type="Pfam" id="PF00383">
    <property type="entry name" value="dCMP_cyt_deam_1"/>
    <property type="match status" value="1"/>
</dbReference>
<evidence type="ECO:0000256" key="10">
    <source>
        <dbReference type="ARBA" id="ARBA00023002"/>
    </source>
</evidence>
<dbReference type="Pfam" id="PF01872">
    <property type="entry name" value="RibD_C"/>
    <property type="match status" value="1"/>
</dbReference>
<feature type="binding site" evidence="16">
    <location>
        <position position="203"/>
    </location>
    <ligand>
        <name>substrate</name>
    </ligand>
</feature>
<dbReference type="PROSITE" id="PS51747">
    <property type="entry name" value="CYT_DCMP_DEAMINASES_2"/>
    <property type="match status" value="1"/>
</dbReference>
<evidence type="ECO:0000256" key="9">
    <source>
        <dbReference type="ARBA" id="ARBA00022857"/>
    </source>
</evidence>
<keyword evidence="20" id="KW-1185">Reference proteome</keyword>
<keyword evidence="7 14" id="KW-0378">Hydrolase</keyword>
<evidence type="ECO:0000256" key="4">
    <source>
        <dbReference type="ARBA" id="ARBA00005259"/>
    </source>
</evidence>
<dbReference type="Gene3D" id="3.40.140.10">
    <property type="entry name" value="Cytidine Deaminase, domain 2"/>
    <property type="match status" value="1"/>
</dbReference>
<feature type="binding site" evidence="16">
    <location>
        <position position="167"/>
    </location>
    <ligand>
        <name>substrate</name>
    </ligand>
</feature>
<evidence type="ECO:0000256" key="8">
    <source>
        <dbReference type="ARBA" id="ARBA00022833"/>
    </source>
</evidence>
<dbReference type="NCBIfam" id="TIGR00326">
    <property type="entry name" value="eubact_ribD"/>
    <property type="match status" value="1"/>
</dbReference>
<dbReference type="InterPro" id="IPR050765">
    <property type="entry name" value="Riboflavin_Biosynth_HTPR"/>
</dbReference>
<organism evidence="19 20">
    <name type="scientific">Tissierella praeacuta DSM 18095</name>
    <dbReference type="NCBI Taxonomy" id="1123404"/>
    <lineage>
        <taxon>Bacteria</taxon>
        <taxon>Bacillati</taxon>
        <taxon>Bacillota</taxon>
        <taxon>Tissierellia</taxon>
        <taxon>Tissierellales</taxon>
        <taxon>Tissierellaceae</taxon>
        <taxon>Tissierella</taxon>
    </lineage>
</organism>
<comment type="similarity">
    <text evidence="5 14">In the C-terminal section; belongs to the HTP reductase family.</text>
</comment>
<feature type="binding site" evidence="16">
    <location>
        <position position="195"/>
    </location>
    <ligand>
        <name>NADP(+)</name>
        <dbReference type="ChEBI" id="CHEBI:58349"/>
    </ligand>
</feature>
<dbReference type="STRING" id="1123404.SAMN02745784_03049"/>
<evidence type="ECO:0000256" key="6">
    <source>
        <dbReference type="ARBA" id="ARBA00022723"/>
    </source>
</evidence>
<dbReference type="SUPFAM" id="SSF53927">
    <property type="entry name" value="Cytidine deaminase-like"/>
    <property type="match status" value="1"/>
</dbReference>
<evidence type="ECO:0000259" key="18">
    <source>
        <dbReference type="PROSITE" id="PS51747"/>
    </source>
</evidence>
<dbReference type="NCBIfam" id="TIGR00227">
    <property type="entry name" value="ribD_Cterm"/>
    <property type="match status" value="1"/>
</dbReference>
<evidence type="ECO:0000256" key="12">
    <source>
        <dbReference type="ARBA" id="ARBA00049861"/>
    </source>
</evidence>
<feature type="binding site" evidence="16">
    <location>
        <position position="206"/>
    </location>
    <ligand>
        <name>substrate</name>
    </ligand>
</feature>
<comment type="similarity">
    <text evidence="4 14">In the N-terminal section; belongs to the cytidine and deoxycytidylate deaminase family.</text>
</comment>
<dbReference type="UniPathway" id="UPA00275">
    <property type="reaction ID" value="UER00401"/>
</dbReference>
<dbReference type="InterPro" id="IPR002734">
    <property type="entry name" value="RibDG_C"/>
</dbReference>
<feature type="domain" description="CMP/dCMP-type deaminase" evidence="18">
    <location>
        <begin position="1"/>
        <end position="122"/>
    </location>
</feature>
<evidence type="ECO:0000313" key="19">
    <source>
        <dbReference type="EMBL" id="SHF17331.1"/>
    </source>
</evidence>
<dbReference type="PIRSF" id="PIRSF006769">
    <property type="entry name" value="RibD"/>
    <property type="match status" value="1"/>
</dbReference>
<dbReference type="GO" id="GO:0050661">
    <property type="term" value="F:NADP binding"/>
    <property type="evidence" value="ECO:0007669"/>
    <property type="project" value="InterPro"/>
</dbReference>
<dbReference type="GO" id="GO:0046872">
    <property type="term" value="F:metal ion binding"/>
    <property type="evidence" value="ECO:0007669"/>
    <property type="project" value="UniProtKB-KW"/>
</dbReference>
<dbReference type="Proteomes" id="UP000184114">
    <property type="component" value="Unassembled WGS sequence"/>
</dbReference>
<keyword evidence="11" id="KW-0511">Multifunctional enzyme</keyword>
<feature type="binding site" evidence="17">
    <location>
        <position position="83"/>
    </location>
    <ligand>
        <name>Zn(2+)</name>
        <dbReference type="ChEBI" id="CHEBI:29105"/>
        <note>catalytic</note>
    </ligand>
</feature>
<evidence type="ECO:0000256" key="14">
    <source>
        <dbReference type="PIRNR" id="PIRNR006769"/>
    </source>
</evidence>
<dbReference type="SUPFAM" id="SSF53597">
    <property type="entry name" value="Dihydrofolate reductase-like"/>
    <property type="match status" value="1"/>
</dbReference>
<dbReference type="RefSeq" id="WP_072977885.1">
    <property type="nucleotide sequence ID" value="NZ_FQTY01000025.1"/>
</dbReference>
<evidence type="ECO:0000313" key="20">
    <source>
        <dbReference type="Proteomes" id="UP000184114"/>
    </source>
</evidence>
<feature type="binding site" evidence="16">
    <location>
        <position position="169"/>
    </location>
    <ligand>
        <name>NADP(+)</name>
        <dbReference type="ChEBI" id="CHEBI:58349"/>
    </ligand>
</feature>
<keyword evidence="9 14" id="KW-0521">NADP</keyword>
<dbReference type="PANTHER" id="PTHR38011">
    <property type="entry name" value="DIHYDROFOLATE REDUCTASE FAMILY PROTEIN (AFU_ORTHOLOGUE AFUA_8G06820)"/>
    <property type="match status" value="1"/>
</dbReference>
<dbReference type="EC" id="1.1.1.193" evidence="14"/>
<feature type="binding site" evidence="16">
    <location>
        <position position="183"/>
    </location>
    <ligand>
        <name>substrate</name>
    </ligand>
</feature>
<comment type="cofactor">
    <cofactor evidence="14 17">
        <name>Zn(2+)</name>
        <dbReference type="ChEBI" id="CHEBI:29105"/>
    </cofactor>
    <text evidence="14 17">Binds 1 zinc ion.</text>
</comment>
<sequence>MHENYMKLALKLAEKGRGKVSPNPMVGAVIVKENKVIGKGYHKGYGEAHAEVKAFENSTEDIKGADLYVTLEPCSHYGKTPPCVDKIIHRKIKRVFIGCLDPNPLVSGKGVKKLIDSGIEVTTGILEKECRELNEVFMKYIVEKKPFVIMKTAMSLDGKIATKTGDSKWITGLRSRKNVHRLRNEVSGIMVGINTVIADNPELTCRIENGNNPIRIIVDSKLRIPIDSKVLDNQNLAKTIVATTGQADMTKKVEIEKKGVKVLTIKSLEGKVDLQKLMSKLAEENIDSILLEGGATLNFSALEQQIVDKVQVYIAPKIIGGEKSKTSVGGSGIEDLRKAFQLHRISYKTIDEDILIEGYIRW</sequence>
<accession>A0A1M4ZH48</accession>
<dbReference type="PANTHER" id="PTHR38011:SF7">
    <property type="entry name" value="2,5-DIAMINO-6-RIBOSYLAMINO-4(3H)-PYRIMIDINONE 5'-PHOSPHATE REDUCTASE"/>
    <property type="match status" value="1"/>
</dbReference>
<dbReference type="EMBL" id="FQTY01000025">
    <property type="protein sequence ID" value="SHF17331.1"/>
    <property type="molecule type" value="Genomic_DNA"/>
</dbReference>
<dbReference type="InterPro" id="IPR016193">
    <property type="entry name" value="Cytidine_deaminase-like"/>
</dbReference>
<dbReference type="FunFam" id="3.40.140.10:FF:000025">
    <property type="entry name" value="Riboflavin biosynthesis protein RibD"/>
    <property type="match status" value="1"/>
</dbReference>
<keyword evidence="6 14" id="KW-0479">Metal-binding</keyword>
<reference evidence="20" key="1">
    <citation type="submission" date="2016-11" db="EMBL/GenBank/DDBJ databases">
        <authorList>
            <person name="Varghese N."/>
            <person name="Submissions S."/>
        </authorList>
    </citation>
    <scope>NUCLEOTIDE SEQUENCE [LARGE SCALE GENOMIC DNA]</scope>
    <source>
        <strain evidence="20">DSM 18095</strain>
    </source>
</reference>
<protein>
    <recommendedName>
        <fullName evidence="14">Riboflavin biosynthesis protein RibD</fullName>
    </recommendedName>
    <domain>
        <recommendedName>
            <fullName evidence="14">Diaminohydroxyphosphoribosylaminopyrimidine deaminase</fullName>
            <shortName evidence="14">DRAP deaminase</shortName>
            <ecNumber evidence="14">3.5.4.26</ecNumber>
        </recommendedName>
        <alternativeName>
            <fullName evidence="14">Riboflavin-specific deaminase</fullName>
        </alternativeName>
    </domain>
    <domain>
        <recommendedName>
            <fullName evidence="14">5-amino-6-(5-phosphoribosylamino)uracil reductase</fullName>
            <ecNumber evidence="14">1.1.1.193</ecNumber>
        </recommendedName>
        <alternativeName>
            <fullName evidence="14">HTP reductase</fullName>
        </alternativeName>
    </domain>
</protein>
<keyword evidence="10 14" id="KW-0560">Oxidoreductase</keyword>
<dbReference type="GO" id="GO:0009231">
    <property type="term" value="P:riboflavin biosynthetic process"/>
    <property type="evidence" value="ECO:0007669"/>
    <property type="project" value="UniProtKB-UniPathway"/>
</dbReference>
<evidence type="ECO:0000256" key="17">
    <source>
        <dbReference type="PIRSR" id="PIRSR006769-3"/>
    </source>
</evidence>
<comment type="function">
    <text evidence="1 14">Converts 2,5-diamino-6-(ribosylamino)-4(3h)-pyrimidinone 5'-phosphate into 5-amino-6-(ribosylamino)-2,4(1h,3h)-pyrimidinedione 5'-phosphate.</text>
</comment>
<name>A0A1M4ZH48_9FIRM</name>
<proteinExistence type="inferred from homology"/>
<feature type="active site" description="Proton donor" evidence="15">
    <location>
        <position position="51"/>
    </location>
</feature>
<evidence type="ECO:0000256" key="16">
    <source>
        <dbReference type="PIRSR" id="PIRSR006769-2"/>
    </source>
</evidence>
<evidence type="ECO:0000256" key="13">
    <source>
        <dbReference type="ARBA" id="ARBA00049886"/>
    </source>
</evidence>
<feature type="binding site" evidence="16">
    <location>
        <position position="220"/>
    </location>
    <ligand>
        <name>NADP(+)</name>
        <dbReference type="ChEBI" id="CHEBI:58349"/>
    </ligand>
</feature>
<dbReference type="AlphaFoldDB" id="A0A1M4ZH48"/>
<dbReference type="InterPro" id="IPR011549">
    <property type="entry name" value="RibD_C"/>
</dbReference>
<dbReference type="Gene3D" id="3.40.430.10">
    <property type="entry name" value="Dihydrofolate Reductase, subunit A"/>
    <property type="match status" value="1"/>
</dbReference>
<feature type="binding site" evidence="16">
    <location>
        <begin position="294"/>
        <end position="300"/>
    </location>
    <ligand>
        <name>NADP(+)</name>
        <dbReference type="ChEBI" id="CHEBI:58349"/>
    </ligand>
</feature>